<sequence>MNRNYGKSEQDPGGSELIENSVLRETENEIIDQFTIKINNNLDDFVIHSDCEDDRNAILELCRRSKFCKPSFLQSSLVEMCQVRGINEMSVNALEQFIIILGVISMCMGLYVGLCILEKIVHTLSDKEEQKYD</sequence>
<proteinExistence type="predicted"/>
<dbReference type="OMA" id="LARTECM"/>
<comment type="caution">
    <text evidence="2">The sequence shown here is derived from an EMBL/GenBank/DDBJ whole genome shotgun (WGS) entry which is preliminary data.</text>
</comment>
<keyword evidence="3" id="KW-1185">Reference proteome</keyword>
<keyword evidence="1" id="KW-0472">Membrane</keyword>
<evidence type="ECO:0000313" key="3">
    <source>
        <dbReference type="Proteomes" id="UP000318571"/>
    </source>
</evidence>
<feature type="transmembrane region" description="Helical" evidence="1">
    <location>
        <begin position="97"/>
        <end position="117"/>
    </location>
</feature>
<dbReference type="EMBL" id="VCGU01000009">
    <property type="protein sequence ID" value="TRY70541.1"/>
    <property type="molecule type" value="Genomic_DNA"/>
</dbReference>
<organism evidence="2 3">
    <name type="scientific">Tigriopus californicus</name>
    <name type="common">Marine copepod</name>
    <dbReference type="NCBI Taxonomy" id="6832"/>
    <lineage>
        <taxon>Eukaryota</taxon>
        <taxon>Metazoa</taxon>
        <taxon>Ecdysozoa</taxon>
        <taxon>Arthropoda</taxon>
        <taxon>Crustacea</taxon>
        <taxon>Multicrustacea</taxon>
        <taxon>Hexanauplia</taxon>
        <taxon>Copepoda</taxon>
        <taxon>Harpacticoida</taxon>
        <taxon>Harpacticidae</taxon>
        <taxon>Tigriopus</taxon>
    </lineage>
</organism>
<evidence type="ECO:0000256" key="1">
    <source>
        <dbReference type="SAM" id="Phobius"/>
    </source>
</evidence>
<gene>
    <name evidence="2" type="ORF">TCAL_02896</name>
</gene>
<keyword evidence="1" id="KW-1133">Transmembrane helix</keyword>
<dbReference type="Proteomes" id="UP000318571">
    <property type="component" value="Chromosome 9"/>
</dbReference>
<protein>
    <submittedName>
        <fullName evidence="2">Uncharacterized protein</fullName>
    </submittedName>
</protein>
<reference evidence="2 3" key="1">
    <citation type="journal article" date="2018" name="Nat. Ecol. Evol.">
        <title>Genomic signatures of mitonuclear coevolution across populations of Tigriopus californicus.</title>
        <authorList>
            <person name="Barreto F.S."/>
            <person name="Watson E.T."/>
            <person name="Lima T.G."/>
            <person name="Willett C.S."/>
            <person name="Edmands S."/>
            <person name="Li W."/>
            <person name="Burton R.S."/>
        </authorList>
    </citation>
    <scope>NUCLEOTIDE SEQUENCE [LARGE SCALE GENOMIC DNA]</scope>
    <source>
        <strain evidence="2 3">San Diego</strain>
    </source>
</reference>
<keyword evidence="1" id="KW-0812">Transmembrane</keyword>
<accession>A0A553NYN2</accession>
<evidence type="ECO:0000313" key="2">
    <source>
        <dbReference type="EMBL" id="TRY70541.1"/>
    </source>
</evidence>
<dbReference type="AlphaFoldDB" id="A0A553NYN2"/>
<name>A0A553NYN2_TIGCA</name>